<reference evidence="2 3" key="1">
    <citation type="submission" date="2013-07" db="EMBL/GenBank/DDBJ databases">
        <title>The Genome Sequence of Cryptococcus heveanensis BCC8398.</title>
        <authorList>
            <consortium name="The Broad Institute Genome Sequencing Platform"/>
            <person name="Cuomo C."/>
            <person name="Litvintseva A."/>
            <person name="Chen Y."/>
            <person name="Heitman J."/>
            <person name="Sun S."/>
            <person name="Springer D."/>
            <person name="Dromer F."/>
            <person name="Young S.K."/>
            <person name="Zeng Q."/>
            <person name="Gargeya S."/>
            <person name="Fitzgerald M."/>
            <person name="Abouelleil A."/>
            <person name="Alvarado L."/>
            <person name="Berlin A.M."/>
            <person name="Chapman S.B."/>
            <person name="Dewar J."/>
            <person name="Goldberg J."/>
            <person name="Griggs A."/>
            <person name="Gujja S."/>
            <person name="Hansen M."/>
            <person name="Howarth C."/>
            <person name="Imamovic A."/>
            <person name="Larimer J."/>
            <person name="McCowan C."/>
            <person name="Murphy C."/>
            <person name="Pearson M."/>
            <person name="Priest M."/>
            <person name="Roberts A."/>
            <person name="Saif S."/>
            <person name="Shea T."/>
            <person name="Sykes S."/>
            <person name="Wortman J."/>
            <person name="Nusbaum C."/>
            <person name="Birren B."/>
        </authorList>
    </citation>
    <scope>NUCLEOTIDE SEQUENCE [LARGE SCALE GENOMIC DNA]</scope>
    <source>
        <strain evidence="2 3">BCC8398</strain>
    </source>
</reference>
<evidence type="ECO:0000313" key="2">
    <source>
        <dbReference type="EMBL" id="OCF35300.1"/>
    </source>
</evidence>
<dbReference type="EMBL" id="KI669499">
    <property type="protein sequence ID" value="OCF35300.1"/>
    <property type="molecule type" value="Genomic_DNA"/>
</dbReference>
<evidence type="ECO:0000313" key="3">
    <source>
        <dbReference type="Proteomes" id="UP000092666"/>
    </source>
</evidence>
<feature type="region of interest" description="Disordered" evidence="1">
    <location>
        <begin position="1"/>
        <end position="45"/>
    </location>
</feature>
<keyword evidence="3" id="KW-1185">Reference proteome</keyword>
<accession>A0A1B9GW90</accession>
<protein>
    <submittedName>
        <fullName evidence="2">Uncharacterized protein</fullName>
    </submittedName>
</protein>
<sequence length="155" mass="16856">MKDKNSEMGTATHSKRQQNSPLNTTKATSDLPLMRSRENEDTRKGLSLPTSCIWRQAWRNLNRFEDAPNKWIHESATPSLNPEFIAQNPDDKDVIVYRSQAAVTTAAHTAPSTSPYIGTDAASTDAAPVMNTDTDEMTDSALSATATASLASTAR</sequence>
<dbReference type="Proteomes" id="UP000092666">
    <property type="component" value="Unassembled WGS sequence"/>
</dbReference>
<dbReference type="AlphaFoldDB" id="A0A1B9GW90"/>
<feature type="compositionally biased region" description="Polar residues" evidence="1">
    <location>
        <begin position="7"/>
        <end position="28"/>
    </location>
</feature>
<feature type="compositionally biased region" description="Low complexity" evidence="1">
    <location>
        <begin position="140"/>
        <end position="155"/>
    </location>
</feature>
<name>A0A1B9GW90_9TREE</name>
<evidence type="ECO:0000256" key="1">
    <source>
        <dbReference type="SAM" id="MobiDB-lite"/>
    </source>
</evidence>
<reference evidence="3" key="2">
    <citation type="submission" date="2013-12" db="EMBL/GenBank/DDBJ databases">
        <title>Evolution of pathogenesis and genome organization in the Tremellales.</title>
        <authorList>
            <person name="Cuomo C."/>
            <person name="Litvintseva A."/>
            <person name="Heitman J."/>
            <person name="Chen Y."/>
            <person name="Sun S."/>
            <person name="Springer D."/>
            <person name="Dromer F."/>
            <person name="Young S."/>
            <person name="Zeng Q."/>
            <person name="Chapman S."/>
            <person name="Gujja S."/>
            <person name="Saif S."/>
            <person name="Birren B."/>
        </authorList>
    </citation>
    <scope>NUCLEOTIDE SEQUENCE [LARGE SCALE GENOMIC DNA]</scope>
    <source>
        <strain evidence="3">BCC8398</strain>
    </source>
</reference>
<feature type="compositionally biased region" description="Basic and acidic residues" evidence="1">
    <location>
        <begin position="35"/>
        <end position="44"/>
    </location>
</feature>
<proteinExistence type="predicted"/>
<feature type="region of interest" description="Disordered" evidence="1">
    <location>
        <begin position="130"/>
        <end position="155"/>
    </location>
</feature>
<organism evidence="2 3">
    <name type="scientific">Kwoniella heveanensis BCC8398</name>
    <dbReference type="NCBI Taxonomy" id="1296120"/>
    <lineage>
        <taxon>Eukaryota</taxon>
        <taxon>Fungi</taxon>
        <taxon>Dikarya</taxon>
        <taxon>Basidiomycota</taxon>
        <taxon>Agaricomycotina</taxon>
        <taxon>Tremellomycetes</taxon>
        <taxon>Tremellales</taxon>
        <taxon>Cryptococcaceae</taxon>
        <taxon>Kwoniella</taxon>
    </lineage>
</organism>
<gene>
    <name evidence="2" type="ORF">I316_02846</name>
</gene>